<dbReference type="Proteomes" id="UP000823823">
    <property type="component" value="Unassembled WGS sequence"/>
</dbReference>
<reference evidence="2" key="2">
    <citation type="submission" date="2021-04" db="EMBL/GenBank/DDBJ databases">
        <authorList>
            <person name="Gilroy R."/>
        </authorList>
    </citation>
    <scope>NUCLEOTIDE SEQUENCE</scope>
    <source>
        <strain evidence="2">ChiHjej13B12-24818</strain>
    </source>
</reference>
<dbReference type="PANTHER" id="PTHR43777">
    <property type="entry name" value="MOLYBDENUM COFACTOR CYTIDYLYLTRANSFERASE"/>
    <property type="match status" value="1"/>
</dbReference>
<evidence type="ECO:0000313" key="2">
    <source>
        <dbReference type="EMBL" id="HJB11451.1"/>
    </source>
</evidence>
<dbReference type="InterPro" id="IPR025877">
    <property type="entry name" value="MobA-like_NTP_Trfase"/>
</dbReference>
<accession>A0A9D2RQA0</accession>
<keyword evidence="2" id="KW-0808">Transferase</keyword>
<dbReference type="InterPro" id="IPR029044">
    <property type="entry name" value="Nucleotide-diphossugar_trans"/>
</dbReference>
<dbReference type="Pfam" id="PF12804">
    <property type="entry name" value="NTP_transf_3"/>
    <property type="match status" value="1"/>
</dbReference>
<feature type="domain" description="MobA-like NTP transferase" evidence="1">
    <location>
        <begin position="2"/>
        <end position="165"/>
    </location>
</feature>
<evidence type="ECO:0000313" key="3">
    <source>
        <dbReference type="Proteomes" id="UP000823823"/>
    </source>
</evidence>
<proteinExistence type="predicted"/>
<evidence type="ECO:0000259" key="1">
    <source>
        <dbReference type="Pfam" id="PF12804"/>
    </source>
</evidence>
<protein>
    <submittedName>
        <fullName evidence="2">NTP transferase domain-containing protein</fullName>
    </submittedName>
</protein>
<dbReference type="PANTHER" id="PTHR43777:SF1">
    <property type="entry name" value="MOLYBDENUM COFACTOR CYTIDYLYLTRANSFERASE"/>
    <property type="match status" value="1"/>
</dbReference>
<comment type="caution">
    <text evidence="2">The sequence shown here is derived from an EMBL/GenBank/DDBJ whole genome shotgun (WGS) entry which is preliminary data.</text>
</comment>
<reference evidence="2" key="1">
    <citation type="journal article" date="2021" name="PeerJ">
        <title>Extensive microbial diversity within the chicken gut microbiome revealed by metagenomics and culture.</title>
        <authorList>
            <person name="Gilroy R."/>
            <person name="Ravi A."/>
            <person name="Getino M."/>
            <person name="Pursley I."/>
            <person name="Horton D.L."/>
            <person name="Alikhan N.F."/>
            <person name="Baker D."/>
            <person name="Gharbi K."/>
            <person name="Hall N."/>
            <person name="Watson M."/>
            <person name="Adriaenssens E.M."/>
            <person name="Foster-Nyarko E."/>
            <person name="Jarju S."/>
            <person name="Secka A."/>
            <person name="Antonio M."/>
            <person name="Oren A."/>
            <person name="Chaudhuri R.R."/>
            <person name="La Ragione R."/>
            <person name="Hildebrand F."/>
            <person name="Pallen M.J."/>
        </authorList>
    </citation>
    <scope>NUCLEOTIDE SEQUENCE</scope>
    <source>
        <strain evidence="2">ChiHjej13B12-24818</strain>
    </source>
</reference>
<dbReference type="EMBL" id="DWZH01000102">
    <property type="protein sequence ID" value="HJB11451.1"/>
    <property type="molecule type" value="Genomic_DNA"/>
</dbReference>
<dbReference type="GO" id="GO:0016779">
    <property type="term" value="F:nucleotidyltransferase activity"/>
    <property type="evidence" value="ECO:0007669"/>
    <property type="project" value="UniProtKB-ARBA"/>
</dbReference>
<organism evidence="2 3">
    <name type="scientific">Candidatus Brachybacterium merdavium</name>
    <dbReference type="NCBI Taxonomy" id="2838513"/>
    <lineage>
        <taxon>Bacteria</taxon>
        <taxon>Bacillati</taxon>
        <taxon>Actinomycetota</taxon>
        <taxon>Actinomycetes</taxon>
        <taxon>Micrococcales</taxon>
        <taxon>Dermabacteraceae</taxon>
        <taxon>Brachybacterium</taxon>
    </lineage>
</organism>
<dbReference type="AlphaFoldDB" id="A0A9D2RQA0"/>
<gene>
    <name evidence="2" type="ORF">H9786_13165</name>
</gene>
<dbReference type="Gene3D" id="3.90.550.10">
    <property type="entry name" value="Spore Coat Polysaccharide Biosynthesis Protein SpsA, Chain A"/>
    <property type="match status" value="1"/>
</dbReference>
<sequence length="199" mass="20642">MILAAGAGTRLGLGPKALVHTRGATLVEHGVDALLRGGCSEVAVVTGAGADQVDRVLAGASRVRVVRNTEWRAGMGGSLRLGLEAIGPGHDVLISPVDRPGLRAEEVARVIAAHRPEQITAAAHRTGTDRLRRGHPVLLAARWTAAAAAAAHAEVGARDLLRAQREIVQLVDCSDLDDGADLDDPAGLWRLDGGLGPRT</sequence>
<dbReference type="SUPFAM" id="SSF53448">
    <property type="entry name" value="Nucleotide-diphospho-sugar transferases"/>
    <property type="match status" value="1"/>
</dbReference>
<name>A0A9D2RQA0_9MICO</name>